<dbReference type="OrthoDB" id="9775557at2"/>
<dbReference type="InterPro" id="IPR050471">
    <property type="entry name" value="AB_hydrolase"/>
</dbReference>
<dbReference type="Gene3D" id="3.40.50.1820">
    <property type="entry name" value="alpha/beta hydrolase"/>
    <property type="match status" value="1"/>
</dbReference>
<dbReference type="PANTHER" id="PTHR43433">
    <property type="entry name" value="HYDROLASE, ALPHA/BETA FOLD FAMILY PROTEIN"/>
    <property type="match status" value="1"/>
</dbReference>
<evidence type="ECO:0000313" key="3">
    <source>
        <dbReference type="EMBL" id="RVU55631.1"/>
    </source>
</evidence>
<feature type="domain" description="AB hydrolase-1" evidence="2">
    <location>
        <begin position="49"/>
        <end position="238"/>
    </location>
</feature>
<evidence type="ECO:0000313" key="4">
    <source>
        <dbReference type="Proteomes" id="UP000288812"/>
    </source>
</evidence>
<feature type="transmembrane region" description="Helical" evidence="1">
    <location>
        <begin position="12"/>
        <end position="35"/>
    </location>
</feature>
<keyword evidence="4" id="KW-1185">Reference proteome</keyword>
<dbReference type="Proteomes" id="UP000288812">
    <property type="component" value="Unassembled WGS sequence"/>
</dbReference>
<comment type="caution">
    <text evidence="3">The sequence shown here is derived from an EMBL/GenBank/DDBJ whole genome shotgun (WGS) entry which is preliminary data.</text>
</comment>
<evidence type="ECO:0000256" key="1">
    <source>
        <dbReference type="SAM" id="Phobius"/>
    </source>
</evidence>
<accession>A0A437S9S6</accession>
<dbReference type="PANTHER" id="PTHR43433:SF5">
    <property type="entry name" value="AB HYDROLASE-1 DOMAIN-CONTAINING PROTEIN"/>
    <property type="match status" value="1"/>
</dbReference>
<dbReference type="GO" id="GO:0016787">
    <property type="term" value="F:hydrolase activity"/>
    <property type="evidence" value="ECO:0007669"/>
    <property type="project" value="UniProtKB-KW"/>
</dbReference>
<dbReference type="PRINTS" id="PR00111">
    <property type="entry name" value="ABHYDROLASE"/>
</dbReference>
<keyword evidence="1" id="KW-1133">Transmembrane helix</keyword>
<sequence>MDYISFGKGSEVLIILPGLGDGFITVKGMALPLALTYRNYAKRFKVYIFSRKSPLKDGYTTRDMAEDQAEAMKILNITKANIMGISQGGMIAQYLAIDYPQLLKILILAVTLSKQNETVKQVVSNWMEMAEAENYMDIVIDTSEKSYSENYLRKIRPFYPLLGRFKKPKDFNRFLVQANSCLNHNSHNELHRISCPTLIIGGGQDKILGSNSSFEIAKKVNNNELFIYDNLGHGAYEEARDFNKRVINFLLKSKI</sequence>
<reference evidence="3 4" key="1">
    <citation type="submission" date="2018-11" db="EMBL/GenBank/DDBJ databases">
        <title>Genome sequencing and assembly of Anaerosphaera sp. nov., GS7-6-2.</title>
        <authorList>
            <person name="Rettenmaier R."/>
            <person name="Liebl W."/>
            <person name="Zverlov V."/>
        </authorList>
    </citation>
    <scope>NUCLEOTIDE SEQUENCE [LARGE SCALE GENOMIC DNA]</scope>
    <source>
        <strain evidence="3 4">GS7-6-2</strain>
    </source>
</reference>
<protein>
    <submittedName>
        <fullName evidence="3">Alpha/beta hydrolase</fullName>
    </submittedName>
</protein>
<name>A0A437S9S6_9FIRM</name>
<dbReference type="Pfam" id="PF00561">
    <property type="entry name" value="Abhydrolase_1"/>
    <property type="match status" value="1"/>
</dbReference>
<keyword evidence="3" id="KW-0378">Hydrolase</keyword>
<evidence type="ECO:0000259" key="2">
    <source>
        <dbReference type="Pfam" id="PF00561"/>
    </source>
</evidence>
<dbReference type="InterPro" id="IPR029058">
    <property type="entry name" value="AB_hydrolase_fold"/>
</dbReference>
<keyword evidence="1" id="KW-0812">Transmembrane</keyword>
<dbReference type="InterPro" id="IPR000073">
    <property type="entry name" value="AB_hydrolase_1"/>
</dbReference>
<dbReference type="AlphaFoldDB" id="A0A437S9S6"/>
<dbReference type="EMBL" id="RLIH01000002">
    <property type="protein sequence ID" value="RVU55631.1"/>
    <property type="molecule type" value="Genomic_DNA"/>
</dbReference>
<organism evidence="3 4">
    <name type="scientific">Anaerosphaera multitolerans</name>
    <dbReference type="NCBI Taxonomy" id="2487351"/>
    <lineage>
        <taxon>Bacteria</taxon>
        <taxon>Bacillati</taxon>
        <taxon>Bacillota</taxon>
        <taxon>Tissierellia</taxon>
        <taxon>Tissierellales</taxon>
        <taxon>Peptoniphilaceae</taxon>
        <taxon>Anaerosphaera</taxon>
    </lineage>
</organism>
<dbReference type="SUPFAM" id="SSF53474">
    <property type="entry name" value="alpha/beta-Hydrolases"/>
    <property type="match status" value="1"/>
</dbReference>
<proteinExistence type="predicted"/>
<keyword evidence="1" id="KW-0472">Membrane</keyword>
<gene>
    <name evidence="3" type="ORF">EF514_01945</name>
</gene>